<feature type="signal peptide" evidence="1">
    <location>
        <begin position="1"/>
        <end position="18"/>
    </location>
</feature>
<comment type="caution">
    <text evidence="2">The sequence shown here is derived from an EMBL/GenBank/DDBJ whole genome shotgun (WGS) entry which is preliminary data.</text>
</comment>
<dbReference type="OrthoDB" id="46940at2759"/>
<proteinExistence type="predicted"/>
<dbReference type="Pfam" id="PF12847">
    <property type="entry name" value="Methyltransf_18"/>
    <property type="match status" value="1"/>
</dbReference>
<evidence type="ECO:0000256" key="1">
    <source>
        <dbReference type="SAM" id="SignalP"/>
    </source>
</evidence>
<dbReference type="EMBL" id="AGNL01008546">
    <property type="protein sequence ID" value="EJK70435.1"/>
    <property type="molecule type" value="Genomic_DNA"/>
</dbReference>
<dbReference type="OMA" id="INTENHH"/>
<organism evidence="2 3">
    <name type="scientific">Thalassiosira oceanica</name>
    <name type="common">Marine diatom</name>
    <dbReference type="NCBI Taxonomy" id="159749"/>
    <lineage>
        <taxon>Eukaryota</taxon>
        <taxon>Sar</taxon>
        <taxon>Stramenopiles</taxon>
        <taxon>Ochrophyta</taxon>
        <taxon>Bacillariophyta</taxon>
        <taxon>Coscinodiscophyceae</taxon>
        <taxon>Thalassiosirophycidae</taxon>
        <taxon>Thalassiosirales</taxon>
        <taxon>Thalassiosiraceae</taxon>
        <taxon>Thalassiosira</taxon>
    </lineage>
</organism>
<gene>
    <name evidence="2" type="ORF">THAOC_08207</name>
</gene>
<evidence type="ECO:0000313" key="3">
    <source>
        <dbReference type="Proteomes" id="UP000266841"/>
    </source>
</evidence>
<reference evidence="2 3" key="1">
    <citation type="journal article" date="2012" name="Genome Biol.">
        <title>Genome and low-iron response of an oceanic diatom adapted to chronic iron limitation.</title>
        <authorList>
            <person name="Lommer M."/>
            <person name="Specht M."/>
            <person name="Roy A.S."/>
            <person name="Kraemer L."/>
            <person name="Andreson R."/>
            <person name="Gutowska M.A."/>
            <person name="Wolf J."/>
            <person name="Bergner S.V."/>
            <person name="Schilhabel M.B."/>
            <person name="Klostermeier U.C."/>
            <person name="Beiko R.G."/>
            <person name="Rosenstiel P."/>
            <person name="Hippler M."/>
            <person name="Laroche J."/>
        </authorList>
    </citation>
    <scope>NUCLEOTIDE SEQUENCE [LARGE SCALE GENOMIC DNA]</scope>
    <source>
        <strain evidence="2 3">CCMP1005</strain>
    </source>
</reference>
<dbReference type="eggNOG" id="ENOG502SCC2">
    <property type="taxonomic scope" value="Eukaryota"/>
</dbReference>
<sequence>MRDLVLLMSCFVRLICHARILRPSPSAAAAGFVPAVATAPTHARHLRHHYVPLRPSGLLYTLNTRWIPTHTSRKINKFDRWRLCLTKTGGPSKSDPIDISKRTIEILSSNRRSFNRTWRRMYPLLRLIVDSTIEGIEFSPGKRPNVIADVGCDHGMLALSLASASMAATANEEGQQSFSDSSRFPLQVVGIDVSKLALENSVRSMKTLTDAIERSDIGFSSLPVDFRVGDGLTPLKSVDLIAIAGMGARTMLEICFGKGKEQTPVDRVQAQDLFLQPTNSRPQNLIMMYEFLQCRRWGLHDEKVVKLGGRWYITSHFKRLGENLDYPCQSEQFKYPGHFLANDPVFDEYTSHHITWLREDFEKPKGNLGDEDCRWLSHLQGVEKWKPQTSWYKED</sequence>
<dbReference type="AlphaFoldDB" id="K0SYF4"/>
<dbReference type="InterPro" id="IPR029063">
    <property type="entry name" value="SAM-dependent_MTases_sf"/>
</dbReference>
<dbReference type="Gene3D" id="3.40.50.150">
    <property type="entry name" value="Vaccinia Virus protein VP39"/>
    <property type="match status" value="1"/>
</dbReference>
<name>K0SYF4_THAOC</name>
<dbReference type="SUPFAM" id="SSF53335">
    <property type="entry name" value="S-adenosyl-L-methionine-dependent methyltransferases"/>
    <property type="match status" value="1"/>
</dbReference>
<protein>
    <recommendedName>
        <fullName evidence="4">Methyltransferase domain-containing protein</fullName>
    </recommendedName>
</protein>
<keyword evidence="1" id="KW-0732">Signal</keyword>
<accession>K0SYF4</accession>
<evidence type="ECO:0000313" key="2">
    <source>
        <dbReference type="EMBL" id="EJK70435.1"/>
    </source>
</evidence>
<feature type="chain" id="PRO_5030173113" description="Methyltransferase domain-containing protein" evidence="1">
    <location>
        <begin position="19"/>
        <end position="395"/>
    </location>
</feature>
<keyword evidence="3" id="KW-1185">Reference proteome</keyword>
<evidence type="ECO:0008006" key="4">
    <source>
        <dbReference type="Google" id="ProtNLM"/>
    </source>
</evidence>
<dbReference type="Proteomes" id="UP000266841">
    <property type="component" value="Unassembled WGS sequence"/>
</dbReference>